<dbReference type="PANTHER" id="PTHR42885:SF1">
    <property type="entry name" value="THREONINE-PHOSPHATE DECARBOXYLASE"/>
    <property type="match status" value="1"/>
</dbReference>
<evidence type="ECO:0000256" key="1">
    <source>
        <dbReference type="ARBA" id="ARBA00001933"/>
    </source>
</evidence>
<evidence type="ECO:0000313" key="12">
    <source>
        <dbReference type="Proteomes" id="UP000677668"/>
    </source>
</evidence>
<dbReference type="InterPro" id="IPR004839">
    <property type="entry name" value="Aminotransferase_I/II_large"/>
</dbReference>
<evidence type="ECO:0000313" key="11">
    <source>
        <dbReference type="EMBL" id="QUV94633.1"/>
    </source>
</evidence>
<dbReference type="EMBL" id="CP072642">
    <property type="protein sequence ID" value="QUV94633.1"/>
    <property type="molecule type" value="Genomic_DNA"/>
</dbReference>
<dbReference type="InterPro" id="IPR015421">
    <property type="entry name" value="PyrdxlP-dep_Trfase_major"/>
</dbReference>
<evidence type="ECO:0000256" key="7">
    <source>
        <dbReference type="ARBA" id="ARBA00023239"/>
    </source>
</evidence>
<organism evidence="11 12">
    <name type="scientific">Chloracidobacterium sp. N</name>
    <dbReference type="NCBI Taxonomy" id="2821540"/>
    <lineage>
        <taxon>Bacteria</taxon>
        <taxon>Pseudomonadati</taxon>
        <taxon>Acidobacteriota</taxon>
        <taxon>Terriglobia</taxon>
        <taxon>Terriglobales</taxon>
        <taxon>Acidobacteriaceae</taxon>
        <taxon>Chloracidobacterium</taxon>
        <taxon>Chloracidobacterium aggregatum</taxon>
    </lineage>
</organism>
<evidence type="ECO:0000256" key="5">
    <source>
        <dbReference type="ARBA" id="ARBA00022573"/>
    </source>
</evidence>
<comment type="catalytic activity">
    <reaction evidence="9">
        <text>O-phospho-L-threonine + H(+) = (R)-1-aminopropan-2-yl phosphate + CO2</text>
        <dbReference type="Rhea" id="RHEA:11492"/>
        <dbReference type="ChEBI" id="CHEBI:15378"/>
        <dbReference type="ChEBI" id="CHEBI:16526"/>
        <dbReference type="ChEBI" id="CHEBI:58563"/>
        <dbReference type="ChEBI" id="CHEBI:58675"/>
        <dbReference type="EC" id="4.1.1.81"/>
    </reaction>
</comment>
<dbReference type="GO" id="GO:0048472">
    <property type="term" value="F:threonine-phosphate decarboxylase activity"/>
    <property type="evidence" value="ECO:0007669"/>
    <property type="project" value="UniProtKB-EC"/>
</dbReference>
<evidence type="ECO:0000256" key="3">
    <source>
        <dbReference type="ARBA" id="ARBA00004953"/>
    </source>
</evidence>
<keyword evidence="6" id="KW-0663">Pyridoxal phosphate</keyword>
<dbReference type="InterPro" id="IPR015422">
    <property type="entry name" value="PyrdxlP-dep_Trfase_small"/>
</dbReference>
<dbReference type="Proteomes" id="UP000677668">
    <property type="component" value="Chromosome 1"/>
</dbReference>
<comment type="cofactor">
    <cofactor evidence="1">
        <name>pyridoxal 5'-phosphate</name>
        <dbReference type="ChEBI" id="CHEBI:597326"/>
    </cofactor>
</comment>
<proteinExistence type="predicted"/>
<dbReference type="InterPro" id="IPR015424">
    <property type="entry name" value="PyrdxlP-dep_Trfase"/>
</dbReference>
<name>A0ABX8B0W3_9BACT</name>
<comment type="pathway">
    <text evidence="3">Cofactor biosynthesis; adenosylcobalamin biosynthesis.</text>
</comment>
<dbReference type="Gene3D" id="3.90.1150.10">
    <property type="entry name" value="Aspartate Aminotransferase, domain 1"/>
    <property type="match status" value="1"/>
</dbReference>
<protein>
    <recommendedName>
        <fullName evidence="4">threonine-phosphate decarboxylase</fullName>
        <ecNumber evidence="4">4.1.1.81</ecNumber>
    </recommendedName>
    <alternativeName>
        <fullName evidence="8">L-threonine-O-3-phosphate decarboxylase</fullName>
    </alternativeName>
</protein>
<dbReference type="Pfam" id="PF00155">
    <property type="entry name" value="Aminotran_1_2"/>
    <property type="match status" value="1"/>
</dbReference>
<keyword evidence="5" id="KW-0169">Cobalamin biosynthesis</keyword>
<dbReference type="RefSeq" id="WP_211422911.1">
    <property type="nucleotide sequence ID" value="NZ_CP072642.1"/>
</dbReference>
<keyword evidence="12" id="KW-1185">Reference proteome</keyword>
<evidence type="ECO:0000256" key="4">
    <source>
        <dbReference type="ARBA" id="ARBA00012285"/>
    </source>
</evidence>
<feature type="domain" description="Aminotransferase class I/classII large" evidence="10">
    <location>
        <begin position="27"/>
        <end position="349"/>
    </location>
</feature>
<dbReference type="Gene3D" id="3.40.640.10">
    <property type="entry name" value="Type I PLP-dependent aspartate aminotransferase-like (Major domain)"/>
    <property type="match status" value="1"/>
</dbReference>
<comment type="function">
    <text evidence="2">Decarboxylates L-threonine-O-3-phosphate to yield (R)-1-amino-2-propanol O-2-phosphate, the precursor for the linkage between the nucleotide loop and the corrin ring in cobalamin.</text>
</comment>
<dbReference type="CDD" id="cd00609">
    <property type="entry name" value="AAT_like"/>
    <property type="match status" value="1"/>
</dbReference>
<dbReference type="SUPFAM" id="SSF53383">
    <property type="entry name" value="PLP-dependent transferases"/>
    <property type="match status" value="1"/>
</dbReference>
<reference evidence="11 12" key="1">
    <citation type="submission" date="2021-03" db="EMBL/GenBank/DDBJ databases">
        <title>Genomic and phenotypic characterization of Chloracidobacterium isolates provides evidence for multiple species.</title>
        <authorList>
            <person name="Saini M.K."/>
            <person name="Costas A.M.G."/>
            <person name="Tank M."/>
            <person name="Bryant D.A."/>
        </authorList>
    </citation>
    <scope>NUCLEOTIDE SEQUENCE [LARGE SCALE GENOMIC DNA]</scope>
    <source>
        <strain evidence="11 12">N</strain>
    </source>
</reference>
<evidence type="ECO:0000256" key="6">
    <source>
        <dbReference type="ARBA" id="ARBA00022898"/>
    </source>
</evidence>
<dbReference type="EC" id="4.1.1.81" evidence="4"/>
<evidence type="ECO:0000256" key="8">
    <source>
        <dbReference type="ARBA" id="ARBA00029996"/>
    </source>
</evidence>
<accession>A0ABX8B0W3</accession>
<evidence type="ECO:0000256" key="2">
    <source>
        <dbReference type="ARBA" id="ARBA00003444"/>
    </source>
</evidence>
<gene>
    <name evidence="11" type="ORF">J8C05_04080</name>
</gene>
<evidence type="ECO:0000259" key="10">
    <source>
        <dbReference type="Pfam" id="PF00155"/>
    </source>
</evidence>
<dbReference type="NCBIfam" id="TIGR01140">
    <property type="entry name" value="L_thr_O3P_dcar"/>
    <property type="match status" value="1"/>
</dbReference>
<keyword evidence="7 11" id="KW-0456">Lyase</keyword>
<dbReference type="PANTHER" id="PTHR42885">
    <property type="entry name" value="HISTIDINOL-PHOSPHATE AMINOTRANSFERASE-RELATED"/>
    <property type="match status" value="1"/>
</dbReference>
<dbReference type="InterPro" id="IPR005860">
    <property type="entry name" value="CobD"/>
</dbReference>
<sequence length="369" mass="40934">MNPSPWLLAHGGRVFEAAQRLGIAPADVLDFSASLNPWGPPASVRSAVAQADWTHYPDDTALRASFAQRYRLDPAAVVVGNGVSGLLFDALRIWRPRRVLLLEPSFTEYRRALVAVNACLVTWPLRAEDGFQPNFGQLGPFIRETRVDTVLLNTPHNPTGVAYPPEHLLEFVRTVAQHSVRVVLDESFVDYQPENSLIQKAANLPNVVVLRSMTKFYTMPGLRVGVAVAYPPLAQELRRQTAAWPVGVPALEAARAALADEDFASRTRLRTECARRTFAHALDELGCTVFPSAANFLLLRLPRGTGTDLARWLEPHHVLIRRCTDFVGLDDRYVRVAVRDDAANAHLVALLVRWLGEQQRVGLTDSENS</sequence>
<evidence type="ECO:0000256" key="9">
    <source>
        <dbReference type="ARBA" id="ARBA00048531"/>
    </source>
</evidence>